<evidence type="ECO:0000256" key="1">
    <source>
        <dbReference type="SAM" id="SignalP"/>
    </source>
</evidence>
<proteinExistence type="predicted"/>
<dbReference type="EMBL" id="CAXHTA020000018">
    <property type="protein sequence ID" value="CAL5228221.1"/>
    <property type="molecule type" value="Genomic_DNA"/>
</dbReference>
<name>A0ABP1GBS7_9CHLO</name>
<protein>
    <submittedName>
        <fullName evidence="2">G11311 protein</fullName>
    </submittedName>
</protein>
<reference evidence="2 3" key="1">
    <citation type="submission" date="2024-06" db="EMBL/GenBank/DDBJ databases">
        <authorList>
            <person name="Kraege A."/>
            <person name="Thomma B."/>
        </authorList>
    </citation>
    <scope>NUCLEOTIDE SEQUENCE [LARGE SCALE GENOMIC DNA]</scope>
</reference>
<feature type="chain" id="PRO_5047122456" evidence="1">
    <location>
        <begin position="23"/>
        <end position="219"/>
    </location>
</feature>
<evidence type="ECO:0000313" key="3">
    <source>
        <dbReference type="Proteomes" id="UP001497392"/>
    </source>
</evidence>
<accession>A0ABP1GBS7</accession>
<keyword evidence="1" id="KW-0732">Signal</keyword>
<feature type="signal peptide" evidence="1">
    <location>
        <begin position="1"/>
        <end position="22"/>
    </location>
</feature>
<keyword evidence="3" id="KW-1185">Reference proteome</keyword>
<dbReference type="Proteomes" id="UP001497392">
    <property type="component" value="Unassembled WGS sequence"/>
</dbReference>
<evidence type="ECO:0000313" key="2">
    <source>
        <dbReference type="EMBL" id="CAL5228221.1"/>
    </source>
</evidence>
<sequence>MPGKLELPIELLVALAPDLVVADLLKPWSGGQAAPLGPWQGYLSGPCWSRSSSITRRLCSESLHHLRVSLPLGFDPQVVAAGLPNVLTLHFECQEPLGACSYEGARTLDISCNTACRQLCLGNILPGALIVPDGCRVYVDNALDNIVAFVGRLKGTHECVVGLNLHVGGWVDIETVFGHLTRVCAALPGVESLLLHIDASFEYAESGSAHIDLQAVAAL</sequence>
<comment type="caution">
    <text evidence="2">The sequence shown here is derived from an EMBL/GenBank/DDBJ whole genome shotgun (WGS) entry which is preliminary data.</text>
</comment>
<organism evidence="2 3">
    <name type="scientific">Coccomyxa viridis</name>
    <dbReference type="NCBI Taxonomy" id="1274662"/>
    <lineage>
        <taxon>Eukaryota</taxon>
        <taxon>Viridiplantae</taxon>
        <taxon>Chlorophyta</taxon>
        <taxon>core chlorophytes</taxon>
        <taxon>Trebouxiophyceae</taxon>
        <taxon>Trebouxiophyceae incertae sedis</taxon>
        <taxon>Coccomyxaceae</taxon>
        <taxon>Coccomyxa</taxon>
    </lineage>
</organism>
<gene>
    <name evidence="2" type="primary">g11311</name>
    <name evidence="2" type="ORF">VP750_LOCUS10127</name>
</gene>